<dbReference type="EMBL" id="CAUH01005990">
    <property type="protein sequence ID" value="CCU82185.1"/>
    <property type="molecule type" value="Genomic_DNA"/>
</dbReference>
<organism evidence="2 3">
    <name type="scientific">Blumeria graminis f. sp. hordei (strain DH14)</name>
    <name type="common">Barley powdery mildew</name>
    <name type="synonym">Oidium monilioides f. sp. hordei</name>
    <dbReference type="NCBI Taxonomy" id="546991"/>
    <lineage>
        <taxon>Eukaryota</taxon>
        <taxon>Fungi</taxon>
        <taxon>Dikarya</taxon>
        <taxon>Ascomycota</taxon>
        <taxon>Pezizomycotina</taxon>
        <taxon>Leotiomycetes</taxon>
        <taxon>Erysiphales</taxon>
        <taxon>Erysiphaceae</taxon>
        <taxon>Blumeria</taxon>
        <taxon>Blumeria hordei</taxon>
    </lineage>
</organism>
<dbReference type="OrthoDB" id="3604500at2759"/>
<feature type="chain" id="PRO_5004107735" evidence="1">
    <location>
        <begin position="29"/>
        <end position="301"/>
    </location>
</feature>
<protein>
    <submittedName>
        <fullName evidence="2">CSEP0445 putative effector protein</fullName>
    </submittedName>
</protein>
<dbReference type="Proteomes" id="UP000015441">
    <property type="component" value="Unassembled WGS sequence"/>
</dbReference>
<keyword evidence="1" id="KW-0732">Signal</keyword>
<accession>N1JNF0</accession>
<dbReference type="InParanoid" id="N1JNF0"/>
<gene>
    <name evidence="2" type="ORF">BGHDH14_bghG005990000002001</name>
</gene>
<comment type="caution">
    <text evidence="2">The sequence shown here is derived from an EMBL/GenBank/DDBJ whole genome shotgun (WGS) entry which is preliminary data.</text>
</comment>
<proteinExistence type="predicted"/>
<evidence type="ECO:0000313" key="2">
    <source>
        <dbReference type="EMBL" id="CCU82185.1"/>
    </source>
</evidence>
<feature type="signal peptide" evidence="1">
    <location>
        <begin position="1"/>
        <end position="28"/>
    </location>
</feature>
<evidence type="ECO:0000313" key="3">
    <source>
        <dbReference type="Proteomes" id="UP000015441"/>
    </source>
</evidence>
<sequence>MIMKSLHQVFRGLSLWLMVGFLVPEISAHASLLQRRMNLSTEPGYHCNKKVILETTVEKSLRAACRGFLIERDDSRRPIVFLEAEEDEDLIYEWALPIVLENYPNAKTSIGKITFNNRCELINVLCHRRYSNRFYIIHKVPGDSTDTNLKEGQVPSKPPIQCGSLSWEIEDIQKSARKELSRSRLQFFEIKSTSNLVDGPWKRAYLTKKTDEHRGSLNVRYEIIVNNQKEAGGLVLTHHIRRRLATAINPERKDTDLAGFRIKPEKQTIRLVCYFQRTFPLIPPDVSKSRKRKAPSKATQD</sequence>
<evidence type="ECO:0000256" key="1">
    <source>
        <dbReference type="SAM" id="SignalP"/>
    </source>
</evidence>
<dbReference type="HOGENOM" id="CLU_927462_0_0_1"/>
<reference evidence="2 3" key="1">
    <citation type="journal article" date="2010" name="Science">
        <title>Genome expansion and gene loss in powdery mildew fungi reveal tradeoffs in extreme parasitism.</title>
        <authorList>
            <person name="Spanu P.D."/>
            <person name="Abbott J.C."/>
            <person name="Amselem J."/>
            <person name="Burgis T.A."/>
            <person name="Soanes D.M."/>
            <person name="Stueber K."/>
            <person name="Ver Loren van Themaat E."/>
            <person name="Brown J.K.M."/>
            <person name="Butcher S.A."/>
            <person name="Gurr S.J."/>
            <person name="Lebrun M.-H."/>
            <person name="Ridout C.J."/>
            <person name="Schulze-Lefert P."/>
            <person name="Talbot N.J."/>
            <person name="Ahmadinejad N."/>
            <person name="Ametz C."/>
            <person name="Barton G.R."/>
            <person name="Benjdia M."/>
            <person name="Bidzinski P."/>
            <person name="Bindschedler L.V."/>
            <person name="Both M."/>
            <person name="Brewer M.T."/>
            <person name="Cadle-Davidson L."/>
            <person name="Cadle-Davidson M.M."/>
            <person name="Collemare J."/>
            <person name="Cramer R."/>
            <person name="Frenkel O."/>
            <person name="Godfrey D."/>
            <person name="Harriman J."/>
            <person name="Hoede C."/>
            <person name="King B.C."/>
            <person name="Klages S."/>
            <person name="Kleemann J."/>
            <person name="Knoll D."/>
            <person name="Koti P.S."/>
            <person name="Kreplak J."/>
            <person name="Lopez-Ruiz F.J."/>
            <person name="Lu X."/>
            <person name="Maekawa T."/>
            <person name="Mahanil S."/>
            <person name="Micali C."/>
            <person name="Milgroom M.G."/>
            <person name="Montana G."/>
            <person name="Noir S."/>
            <person name="O'Connell R.J."/>
            <person name="Oberhaensli S."/>
            <person name="Parlange F."/>
            <person name="Pedersen C."/>
            <person name="Quesneville H."/>
            <person name="Reinhardt R."/>
            <person name="Rott M."/>
            <person name="Sacristan S."/>
            <person name="Schmidt S.M."/>
            <person name="Schoen M."/>
            <person name="Skamnioti P."/>
            <person name="Sommer H."/>
            <person name="Stephens A."/>
            <person name="Takahara H."/>
            <person name="Thordal-Christensen H."/>
            <person name="Vigouroux M."/>
            <person name="Wessling R."/>
            <person name="Wicker T."/>
            <person name="Panstruga R."/>
        </authorList>
    </citation>
    <scope>NUCLEOTIDE SEQUENCE [LARGE SCALE GENOMIC DNA]</scope>
    <source>
        <strain evidence="2">DH14</strain>
    </source>
</reference>
<keyword evidence="3" id="KW-1185">Reference proteome</keyword>
<dbReference type="AlphaFoldDB" id="N1JNF0"/>
<name>N1JNF0_BLUG1</name>